<comment type="caution">
    <text evidence="1">The sequence shown here is derived from an EMBL/GenBank/DDBJ whole genome shotgun (WGS) entry which is preliminary data.</text>
</comment>
<organism evidence="1 2">
    <name type="scientific">Xiamenia xianingshaonis</name>
    <dbReference type="NCBI Taxonomy" id="2682776"/>
    <lineage>
        <taxon>Bacteria</taxon>
        <taxon>Bacillati</taxon>
        <taxon>Actinomycetota</taxon>
        <taxon>Coriobacteriia</taxon>
        <taxon>Eggerthellales</taxon>
        <taxon>Eggerthellaceae</taxon>
        <taxon>Xiamenia</taxon>
    </lineage>
</organism>
<evidence type="ECO:0000313" key="1">
    <source>
        <dbReference type="EMBL" id="NHM14654.1"/>
    </source>
</evidence>
<sequence>MQARSGAAGDAKAQPRPLSKGTLALFALAIALLAFAGVGGAQASLTYMSEVYAAQLELPDIGITLQENGADVSWRDYTGGNDVWDQDSNNPDDATRGLLTQNMLPDGEQLMLGRTYPEVLTVKNTGTIDHYTRVKVSRYWVDENDQKLPELSPDLIDLHLVLGEGWVEDEAARTAERCVLYYTKPLASGEVTSPFADTLTISPAVAAKVRTTEERSDGGFTTITTEYDYNGVRFIVEAEADAVQDHNAVDAIKSAWGVDVTIDENGGLSLADGGR</sequence>
<evidence type="ECO:0008006" key="3">
    <source>
        <dbReference type="Google" id="ProtNLM"/>
    </source>
</evidence>
<evidence type="ECO:0000313" key="2">
    <source>
        <dbReference type="Proteomes" id="UP000636394"/>
    </source>
</evidence>
<dbReference type="EMBL" id="WPCR01000009">
    <property type="protein sequence ID" value="NHM14654.1"/>
    <property type="molecule type" value="Genomic_DNA"/>
</dbReference>
<proteinExistence type="predicted"/>
<accession>A0ABX0IKV9</accession>
<protein>
    <recommendedName>
        <fullName evidence="3">Alternate signal-mediated exported protein</fullName>
    </recommendedName>
</protein>
<dbReference type="Proteomes" id="UP000636394">
    <property type="component" value="Unassembled WGS sequence"/>
</dbReference>
<gene>
    <name evidence="1" type="ORF">GMI68_07750</name>
</gene>
<name>A0ABX0IKV9_9ACTN</name>
<reference evidence="1 2" key="1">
    <citation type="submission" date="2019-11" db="EMBL/GenBank/DDBJ databases">
        <title>Eggerthellaceae novel genus isolated from the rectal contents of marmort.</title>
        <authorList>
            <person name="Zhang G."/>
        </authorList>
    </citation>
    <scope>NUCLEOTIDE SEQUENCE [LARGE SCALE GENOMIC DNA]</scope>
    <source>
        <strain evidence="2">zg-886</strain>
    </source>
</reference>
<keyword evidence="2" id="KW-1185">Reference proteome</keyword>